<dbReference type="PRINTS" id="PR01573">
    <property type="entry name" value="SUPERTUBBY"/>
</dbReference>
<comment type="caution">
    <text evidence="6">The sequence shown here is derived from an EMBL/GenBank/DDBJ whole genome shotgun (WGS) entry which is preliminary data.</text>
</comment>
<accession>A0AA88PKJ3</accession>
<keyword evidence="7" id="KW-1185">Reference proteome</keyword>
<feature type="domain" description="Tubby C-terminal" evidence="5">
    <location>
        <begin position="326"/>
        <end position="565"/>
    </location>
</feature>
<keyword evidence="3" id="KW-0963">Cytoplasm</keyword>
<feature type="compositionally biased region" description="Basic residues" evidence="4">
    <location>
        <begin position="295"/>
        <end position="304"/>
    </location>
</feature>
<dbReference type="PANTHER" id="PTHR16517:SF12">
    <property type="entry name" value="TUBBY-RELATED PROTEIN 1"/>
    <property type="match status" value="1"/>
</dbReference>
<feature type="region of interest" description="Disordered" evidence="4">
    <location>
        <begin position="1"/>
        <end position="319"/>
    </location>
</feature>
<name>A0AA88PKJ3_9TELE</name>
<comment type="similarity">
    <text evidence="2">Belongs to the TUB family.</text>
</comment>
<dbReference type="Gene3D" id="3.20.90.10">
    <property type="entry name" value="Tubby Protein, Chain A"/>
    <property type="match status" value="1"/>
</dbReference>
<feature type="compositionally biased region" description="Acidic residues" evidence="4">
    <location>
        <begin position="145"/>
        <end position="156"/>
    </location>
</feature>
<dbReference type="FunFam" id="3.20.90.10:FF:000001">
    <property type="entry name" value="Tubby-like protein"/>
    <property type="match status" value="1"/>
</dbReference>
<evidence type="ECO:0000256" key="2">
    <source>
        <dbReference type="ARBA" id="ARBA00007129"/>
    </source>
</evidence>
<dbReference type="Proteomes" id="UP001187343">
    <property type="component" value="Unassembled WGS sequence"/>
</dbReference>
<feature type="compositionally biased region" description="Basic residues" evidence="4">
    <location>
        <begin position="131"/>
        <end position="140"/>
    </location>
</feature>
<dbReference type="InterPro" id="IPR000007">
    <property type="entry name" value="Tubby_C"/>
</dbReference>
<comment type="subcellular location">
    <subcellularLocation>
        <location evidence="1">Cytoplasm</location>
    </subcellularLocation>
</comment>
<sequence>MPVVGKAVRESRPASRSISLDCHNQAGERGIEDRAGPLGSGGDKEILKEVWTEDSLPKNDSERSVQKTKKKKPETDSGKTNGAEAKPKKSKAKKSEELSGEEDSTPSKTESKAVKKKKTEKDKEEAAEKNTKKKPKSTPKKKQDSDDDDDEDDEEETSQKKTKKKITKESSPAGTKEKKSKAKESKGESESKGKTAKAKKEPASMFQINGNKPDFIAKKKASAPATKSDSEESEPETKPSKSKKKSTANSTSMFQAGGDKDKKKDKSNKGKEKNNKKKNAAKSDDSDDEDTEVPRKKKGKGRKSKKEEERPPSPEIEFDDLEEFVLQPAPQGTTIKCKVTRDKRGMDRGFYPTYYLHLDNDKKVFLLAGRKRKKSATSNYLISIDATDLSRGGENFIGKLRSNLMGTKFTVFDNGLNPDRALRDMSNARQELAAIIYETNVLGFKGPRKMTVIIPGMDDDNERVPICPRTDNDSILMRYQNRQMDNLIELHNKTPVWNDDTASYVLNFSGRVTQASVKNFQIVHSKDNSYIVMQFGRVADDMFTLDYNYPMCAVQAFAIALSSFDGKLACE</sequence>
<dbReference type="InterPro" id="IPR025659">
    <property type="entry name" value="Tubby-like_C"/>
</dbReference>
<dbReference type="AlphaFoldDB" id="A0AA88PKJ3"/>
<feature type="compositionally biased region" description="Basic and acidic residues" evidence="4">
    <location>
        <begin position="258"/>
        <end position="273"/>
    </location>
</feature>
<evidence type="ECO:0000256" key="3">
    <source>
        <dbReference type="ARBA" id="ARBA00022490"/>
    </source>
</evidence>
<dbReference type="EMBL" id="JAUYZG010000016">
    <property type="protein sequence ID" value="KAK2885881.1"/>
    <property type="molecule type" value="Genomic_DNA"/>
</dbReference>
<dbReference type="Pfam" id="PF01167">
    <property type="entry name" value="Tub"/>
    <property type="match status" value="1"/>
</dbReference>
<dbReference type="SUPFAM" id="SSF54518">
    <property type="entry name" value="Tubby C-terminal domain-like"/>
    <property type="match status" value="1"/>
</dbReference>
<proteinExistence type="inferred from homology"/>
<dbReference type="GO" id="GO:0061512">
    <property type="term" value="P:protein localization to cilium"/>
    <property type="evidence" value="ECO:0007669"/>
    <property type="project" value="TreeGrafter"/>
</dbReference>
<dbReference type="InterPro" id="IPR018066">
    <property type="entry name" value="Tubby_C_CS"/>
</dbReference>
<evidence type="ECO:0000256" key="1">
    <source>
        <dbReference type="ARBA" id="ARBA00004496"/>
    </source>
</evidence>
<dbReference type="GO" id="GO:0051015">
    <property type="term" value="F:actin filament binding"/>
    <property type="evidence" value="ECO:0007669"/>
    <property type="project" value="TreeGrafter"/>
</dbReference>
<reference evidence="6" key="1">
    <citation type="submission" date="2023-08" db="EMBL/GenBank/DDBJ databases">
        <title>Chromosome-level Genome Assembly of mud carp (Cirrhinus molitorella).</title>
        <authorList>
            <person name="Liu H."/>
        </authorList>
    </citation>
    <scope>NUCLEOTIDE SEQUENCE</scope>
    <source>
        <strain evidence="6">Prfri</strain>
        <tissue evidence="6">Muscle</tissue>
    </source>
</reference>
<dbReference type="GO" id="GO:0005737">
    <property type="term" value="C:cytoplasm"/>
    <property type="evidence" value="ECO:0007669"/>
    <property type="project" value="UniProtKB-SubCell"/>
</dbReference>
<dbReference type="GO" id="GO:0005929">
    <property type="term" value="C:cilium"/>
    <property type="evidence" value="ECO:0007669"/>
    <property type="project" value="TreeGrafter"/>
</dbReference>
<protein>
    <recommendedName>
        <fullName evidence="5">Tubby C-terminal domain-containing protein</fullName>
    </recommendedName>
</protein>
<organism evidence="6 7">
    <name type="scientific">Cirrhinus molitorella</name>
    <name type="common">mud carp</name>
    <dbReference type="NCBI Taxonomy" id="172907"/>
    <lineage>
        <taxon>Eukaryota</taxon>
        <taxon>Metazoa</taxon>
        <taxon>Chordata</taxon>
        <taxon>Craniata</taxon>
        <taxon>Vertebrata</taxon>
        <taxon>Euteleostomi</taxon>
        <taxon>Actinopterygii</taxon>
        <taxon>Neopterygii</taxon>
        <taxon>Teleostei</taxon>
        <taxon>Ostariophysi</taxon>
        <taxon>Cypriniformes</taxon>
        <taxon>Cyprinidae</taxon>
        <taxon>Labeoninae</taxon>
        <taxon>Labeonini</taxon>
        <taxon>Cirrhinus</taxon>
    </lineage>
</organism>
<dbReference type="PANTHER" id="PTHR16517">
    <property type="entry name" value="TUBBY-RELATED"/>
    <property type="match status" value="1"/>
</dbReference>
<evidence type="ECO:0000259" key="5">
    <source>
        <dbReference type="Pfam" id="PF01167"/>
    </source>
</evidence>
<gene>
    <name evidence="6" type="ORF">Q8A67_016718</name>
</gene>
<evidence type="ECO:0000313" key="6">
    <source>
        <dbReference type="EMBL" id="KAK2885881.1"/>
    </source>
</evidence>
<dbReference type="PROSITE" id="PS01201">
    <property type="entry name" value="TUB_2"/>
    <property type="match status" value="1"/>
</dbReference>
<feature type="compositionally biased region" description="Basic and acidic residues" evidence="4">
    <location>
        <begin position="109"/>
        <end position="130"/>
    </location>
</feature>
<feature type="compositionally biased region" description="Basic and acidic residues" evidence="4">
    <location>
        <begin position="182"/>
        <end position="202"/>
    </location>
</feature>
<feature type="compositionally biased region" description="Basic and acidic residues" evidence="4">
    <location>
        <begin position="42"/>
        <end position="65"/>
    </location>
</feature>
<evidence type="ECO:0000313" key="7">
    <source>
        <dbReference type="Proteomes" id="UP001187343"/>
    </source>
</evidence>
<evidence type="ECO:0000256" key="4">
    <source>
        <dbReference type="SAM" id="MobiDB-lite"/>
    </source>
</evidence>